<gene>
    <name evidence="4" type="ordered locus">OCA5_c23550</name>
</gene>
<protein>
    <submittedName>
        <fullName evidence="4">Putative ABC transporter substrate-binding protein</fullName>
    </submittedName>
</protein>
<dbReference type="PANTHER" id="PTHR30024:SF47">
    <property type="entry name" value="TAURINE-BINDING PERIPLASMIC PROTEIN"/>
    <property type="match status" value="1"/>
</dbReference>
<evidence type="ECO:0000313" key="5">
    <source>
        <dbReference type="Proteomes" id="UP000007730"/>
    </source>
</evidence>
<dbReference type="Proteomes" id="UP000007730">
    <property type="component" value="Chromosome"/>
</dbReference>
<dbReference type="EMBL" id="CP002826">
    <property type="protein sequence ID" value="AEI07054.1"/>
    <property type="molecule type" value="Genomic_DNA"/>
</dbReference>
<dbReference type="PATRIC" id="fig|504832.7.peg.2483"/>
<dbReference type="OrthoDB" id="8135527at2"/>
<dbReference type="PANTHER" id="PTHR30024">
    <property type="entry name" value="ALIPHATIC SULFONATES-BINDING PROTEIN-RELATED"/>
    <property type="match status" value="1"/>
</dbReference>
<accession>F8BZF1</accession>
<dbReference type="HOGENOM" id="CLU_619406_0_0_5"/>
<organism evidence="4 5">
    <name type="scientific">Afipia carboxidovorans (strain ATCC 49405 / DSM 1227 / KCTC 32145 / OM5)</name>
    <name type="common">Oligotropha carboxidovorans</name>
    <dbReference type="NCBI Taxonomy" id="504832"/>
    <lineage>
        <taxon>Bacteria</taxon>
        <taxon>Pseudomonadati</taxon>
        <taxon>Pseudomonadota</taxon>
        <taxon>Alphaproteobacteria</taxon>
        <taxon>Hyphomicrobiales</taxon>
        <taxon>Nitrobacteraceae</taxon>
        <taxon>Afipia</taxon>
    </lineage>
</organism>
<dbReference type="SUPFAM" id="SSF53850">
    <property type="entry name" value="Periplasmic binding protein-like II"/>
    <property type="match status" value="1"/>
</dbReference>
<dbReference type="RefSeq" id="WP_013913205.1">
    <property type="nucleotide sequence ID" value="NC_011386.1"/>
</dbReference>
<evidence type="ECO:0000313" key="4">
    <source>
        <dbReference type="EMBL" id="AEI07054.1"/>
    </source>
</evidence>
<evidence type="ECO:0000256" key="1">
    <source>
        <dbReference type="ARBA" id="ARBA00004418"/>
    </source>
</evidence>
<reference evidence="4 5" key="1">
    <citation type="journal article" date="2011" name="J. Bacteriol.">
        <title>Complete genome sequences of the chemolithoautotrophic Oligotropha carboxidovorans strains OM4 and OM5.</title>
        <authorList>
            <person name="Volland S."/>
            <person name="Rachinger M."/>
            <person name="Strittmatter A."/>
            <person name="Daniel R."/>
            <person name="Gottschalk G."/>
            <person name="Meyer O."/>
        </authorList>
    </citation>
    <scope>NUCLEOTIDE SEQUENCE [LARGE SCALE GENOMIC DNA]</scope>
    <source>
        <strain evidence="5">ATCC 49405 / DSM 1227 / KCTC 32145 / OM5</strain>
    </source>
</reference>
<name>F8BZF1_AFIC5</name>
<evidence type="ECO:0000256" key="2">
    <source>
        <dbReference type="ARBA" id="ARBA00010742"/>
    </source>
</evidence>
<dbReference type="eggNOG" id="COG0715">
    <property type="taxonomic scope" value="Bacteria"/>
</dbReference>
<dbReference type="GO" id="GO:0042597">
    <property type="term" value="C:periplasmic space"/>
    <property type="evidence" value="ECO:0007669"/>
    <property type="project" value="UniProtKB-SubCell"/>
</dbReference>
<dbReference type="Gene3D" id="3.40.190.10">
    <property type="entry name" value="Periplasmic binding protein-like II"/>
    <property type="match status" value="2"/>
</dbReference>
<comment type="subcellular location">
    <subcellularLocation>
        <location evidence="1">Periplasm</location>
    </subcellularLocation>
</comment>
<evidence type="ECO:0000256" key="3">
    <source>
        <dbReference type="ARBA" id="ARBA00022729"/>
    </source>
</evidence>
<dbReference type="Pfam" id="PF13379">
    <property type="entry name" value="NMT1_2"/>
    <property type="match status" value="1"/>
</dbReference>
<dbReference type="AlphaFoldDB" id="F8BZF1"/>
<sequence>MDTRSATSDRQRTKGLWDMIMDDQVSETDFRKLHRNYLAHRDELERISKRRISRREFAQISASIAASFGIASTIGNLGLGVSKTYAAEKGAKKGTIRIGYINTLDCCLFDYILEKKGIFQSMGWDAKFLGAAGGPQVMEAFIGNEIDFAYVGSNTPGLAAQKGINSRLIVGGMFGMGGLAVSDKLYNEGVTDIPSFFEKAKKRAAEGNPIGMSTQVPGTLTHACAMIAAKDNGLDADRDLDLKYLPPPEVSSSMMSGVVESQLICEQFGSYPEYFKKGKVIAHCLDSGKNMMPCDGLPEQTYTQCTALAARPGLPDEMVQACIEGHRRAAQFMKDNPAETIKIAAAVSGTKGPLEYVAMFNRARWHYGINWESCDSVWNNTMRKIGLAKKNLKLDELIDTKNSMELKAGFESTAGVTQKGPVDVTSQDFRNRVWAEAMSKFG</sequence>
<keyword evidence="3" id="KW-0732">Signal</keyword>
<proteinExistence type="inferred from homology"/>
<dbReference type="STRING" id="504832.OCA5_c23550"/>
<comment type="similarity">
    <text evidence="2">Belongs to the bacterial solute-binding protein SsuA/TauA family.</text>
</comment>
<dbReference type="KEGG" id="ocg:OCA5_c23550"/>
<keyword evidence="5" id="KW-1185">Reference proteome</keyword>